<dbReference type="GO" id="GO:0005634">
    <property type="term" value="C:nucleus"/>
    <property type="evidence" value="ECO:0007669"/>
    <property type="project" value="UniProtKB-SubCell"/>
</dbReference>
<comment type="subcellular location">
    <subcellularLocation>
        <location evidence="1">Nucleus</location>
    </subcellularLocation>
</comment>
<dbReference type="PANTHER" id="PTHR33172">
    <property type="entry name" value="OS08G0516900 PROTEIN"/>
    <property type="match status" value="1"/>
</dbReference>
<dbReference type="PANTHER" id="PTHR33172:SF91">
    <property type="entry name" value="PROTEIN OXIDATIVE STRESS 3 LIKE 5"/>
    <property type="match status" value="1"/>
</dbReference>
<feature type="region of interest" description="Disordered" evidence="3">
    <location>
        <begin position="1"/>
        <end position="64"/>
    </location>
</feature>
<dbReference type="AlphaFoldDB" id="A0AAN7R250"/>
<evidence type="ECO:0000256" key="3">
    <source>
        <dbReference type="SAM" id="MobiDB-lite"/>
    </source>
</evidence>
<feature type="compositionally biased region" description="Acidic residues" evidence="3">
    <location>
        <begin position="216"/>
        <end position="226"/>
    </location>
</feature>
<dbReference type="InterPro" id="IPR051992">
    <property type="entry name" value="OxStress_Response_Reg"/>
</dbReference>
<keyword evidence="2" id="KW-0539">Nucleus</keyword>
<evidence type="ECO:0000313" key="4">
    <source>
        <dbReference type="EMBL" id="KAK4785390.1"/>
    </source>
</evidence>
<organism evidence="4 5">
    <name type="scientific">Trapa natans</name>
    <name type="common">Water chestnut</name>
    <dbReference type="NCBI Taxonomy" id="22666"/>
    <lineage>
        <taxon>Eukaryota</taxon>
        <taxon>Viridiplantae</taxon>
        <taxon>Streptophyta</taxon>
        <taxon>Embryophyta</taxon>
        <taxon>Tracheophyta</taxon>
        <taxon>Spermatophyta</taxon>
        <taxon>Magnoliopsida</taxon>
        <taxon>eudicotyledons</taxon>
        <taxon>Gunneridae</taxon>
        <taxon>Pentapetalae</taxon>
        <taxon>rosids</taxon>
        <taxon>malvids</taxon>
        <taxon>Myrtales</taxon>
        <taxon>Lythraceae</taxon>
        <taxon>Trapa</taxon>
    </lineage>
</organism>
<dbReference type="GO" id="GO:0006950">
    <property type="term" value="P:response to stress"/>
    <property type="evidence" value="ECO:0007669"/>
    <property type="project" value="UniProtKB-ARBA"/>
</dbReference>
<dbReference type="EMBL" id="JAXQNO010000013">
    <property type="protein sequence ID" value="KAK4785390.1"/>
    <property type="molecule type" value="Genomic_DNA"/>
</dbReference>
<evidence type="ECO:0000256" key="1">
    <source>
        <dbReference type="ARBA" id="ARBA00004123"/>
    </source>
</evidence>
<feature type="region of interest" description="Disordered" evidence="3">
    <location>
        <begin position="163"/>
        <end position="226"/>
    </location>
</feature>
<feature type="compositionally biased region" description="Basic and acidic residues" evidence="3">
    <location>
        <begin position="180"/>
        <end position="191"/>
    </location>
</feature>
<feature type="compositionally biased region" description="Acidic residues" evidence="3">
    <location>
        <begin position="163"/>
        <end position="172"/>
    </location>
</feature>
<feature type="compositionally biased region" description="Low complexity" evidence="3">
    <location>
        <begin position="1"/>
        <end position="11"/>
    </location>
</feature>
<keyword evidence="5" id="KW-1185">Reference proteome</keyword>
<reference evidence="4 5" key="1">
    <citation type="journal article" date="2023" name="Hortic Res">
        <title>Pangenome of water caltrop reveals structural variations and asymmetric subgenome divergence after allopolyploidization.</title>
        <authorList>
            <person name="Zhang X."/>
            <person name="Chen Y."/>
            <person name="Wang L."/>
            <person name="Yuan Y."/>
            <person name="Fang M."/>
            <person name="Shi L."/>
            <person name="Lu R."/>
            <person name="Comes H.P."/>
            <person name="Ma Y."/>
            <person name="Chen Y."/>
            <person name="Huang G."/>
            <person name="Zhou Y."/>
            <person name="Zheng Z."/>
            <person name="Qiu Y."/>
        </authorList>
    </citation>
    <scope>NUCLEOTIDE SEQUENCE [LARGE SCALE GENOMIC DNA]</scope>
    <source>
        <strain evidence="4">F231</strain>
    </source>
</reference>
<protein>
    <submittedName>
        <fullName evidence="4">Uncharacterized protein</fullName>
    </submittedName>
</protein>
<sequence length="226" mass="24365">MNKMRSGSVSGFEDDDSSDSSIGAPDDSDEDEEEEEDEGGGGGEEEDGGGGGEEEDGGGEEDGVVSWESGKQLLIGSGSLSSLASLEESLPIKHGLSLHMSGKSKSFTNLAEACIGTVKDLEKIEHPFNKKRRMLRLSRNNLSSGYYKFANPRSMPVLPLIMDEDEEEEAAEEGGGRGGDPTEQRSSDHLDPSSPGSIQRQRNRVMKSRSCFDLADLPEEEEDDDD</sequence>
<accession>A0AAN7R250</accession>
<feature type="compositionally biased region" description="Acidic residues" evidence="3">
    <location>
        <begin position="26"/>
        <end position="63"/>
    </location>
</feature>
<comment type="caution">
    <text evidence="4">The sequence shown here is derived from an EMBL/GenBank/DDBJ whole genome shotgun (WGS) entry which is preliminary data.</text>
</comment>
<evidence type="ECO:0000256" key="2">
    <source>
        <dbReference type="ARBA" id="ARBA00023242"/>
    </source>
</evidence>
<proteinExistence type="predicted"/>
<name>A0AAN7R250_TRANT</name>
<gene>
    <name evidence="4" type="ORF">SAY86_002079</name>
</gene>
<dbReference type="Proteomes" id="UP001346149">
    <property type="component" value="Unassembled WGS sequence"/>
</dbReference>
<evidence type="ECO:0000313" key="5">
    <source>
        <dbReference type="Proteomes" id="UP001346149"/>
    </source>
</evidence>